<protein>
    <submittedName>
        <fullName evidence="7">CidA/LrgA family protein</fullName>
    </submittedName>
</protein>
<evidence type="ECO:0000256" key="6">
    <source>
        <dbReference type="SAM" id="Phobius"/>
    </source>
</evidence>
<dbReference type="OrthoDB" id="3176438at2"/>
<dbReference type="InterPro" id="IPR005538">
    <property type="entry name" value="LrgA/CidA"/>
</dbReference>
<dbReference type="PANTHER" id="PTHR33931:SF5">
    <property type="entry name" value="UPF0299 MEMBRANE PROTEIN YOHJ"/>
    <property type="match status" value="1"/>
</dbReference>
<keyword evidence="8" id="KW-1185">Reference proteome</keyword>
<dbReference type="Proteomes" id="UP000241507">
    <property type="component" value="Chromosome"/>
</dbReference>
<dbReference type="EMBL" id="CP028136">
    <property type="protein sequence ID" value="AVR47130.1"/>
    <property type="molecule type" value="Genomic_DNA"/>
</dbReference>
<evidence type="ECO:0000313" key="8">
    <source>
        <dbReference type="Proteomes" id="UP000241507"/>
    </source>
</evidence>
<evidence type="ECO:0000256" key="2">
    <source>
        <dbReference type="ARBA" id="ARBA00022475"/>
    </source>
</evidence>
<evidence type="ECO:0000256" key="3">
    <source>
        <dbReference type="ARBA" id="ARBA00022692"/>
    </source>
</evidence>
<feature type="transmembrane region" description="Helical" evidence="6">
    <location>
        <begin position="62"/>
        <end position="84"/>
    </location>
</feature>
<reference evidence="8" key="1">
    <citation type="submission" date="2018-03" db="EMBL/GenBank/DDBJ databases">
        <title>Gramella fulva sp. nov., isolated from a dry surface of tidal flat.</title>
        <authorList>
            <person name="Hwang S.H."/>
            <person name="Hwang W.M."/>
            <person name="Kang K."/>
            <person name="Ahn T.-Y."/>
        </authorList>
    </citation>
    <scope>NUCLEOTIDE SEQUENCE [LARGE SCALE GENOMIC DNA]</scope>
    <source>
        <strain evidence="8">SH35</strain>
    </source>
</reference>
<keyword evidence="2" id="KW-1003">Cell membrane</keyword>
<sequence length="90" mass="10242">MGVAIPGSIVGMLVLFISLQLKIVPLHWVKPASDFLLKYLALFFVPFGVGLMEYFNLIKNNLMGMLGAIFLSTLFTLWITAWIFKQFKKE</sequence>
<evidence type="ECO:0000313" key="7">
    <source>
        <dbReference type="EMBL" id="AVR47130.1"/>
    </source>
</evidence>
<dbReference type="PANTHER" id="PTHR33931">
    <property type="entry name" value="HOLIN-LIKE PROTEIN CIDA-RELATED"/>
    <property type="match status" value="1"/>
</dbReference>
<evidence type="ECO:0000256" key="1">
    <source>
        <dbReference type="ARBA" id="ARBA00004651"/>
    </source>
</evidence>
<keyword evidence="3 6" id="KW-0812">Transmembrane</keyword>
<keyword evidence="4 6" id="KW-1133">Transmembrane helix</keyword>
<feature type="transmembrane region" description="Helical" evidence="6">
    <location>
        <begin position="6"/>
        <end position="24"/>
    </location>
</feature>
<dbReference type="Pfam" id="PF03788">
    <property type="entry name" value="LrgA"/>
    <property type="match status" value="1"/>
</dbReference>
<accession>A0A2R3ZA46</accession>
<keyword evidence="5 6" id="KW-0472">Membrane</keyword>
<dbReference type="KEGG" id="grs:C7S20_18780"/>
<proteinExistence type="predicted"/>
<comment type="subcellular location">
    <subcellularLocation>
        <location evidence="1">Cell membrane</location>
        <topology evidence="1">Multi-pass membrane protein</topology>
    </subcellularLocation>
</comment>
<feature type="transmembrane region" description="Helical" evidence="6">
    <location>
        <begin position="36"/>
        <end position="56"/>
    </location>
</feature>
<dbReference type="GO" id="GO:0005886">
    <property type="term" value="C:plasma membrane"/>
    <property type="evidence" value="ECO:0007669"/>
    <property type="project" value="UniProtKB-SubCell"/>
</dbReference>
<evidence type="ECO:0000256" key="4">
    <source>
        <dbReference type="ARBA" id="ARBA00022989"/>
    </source>
</evidence>
<dbReference type="AlphaFoldDB" id="A0A2R3ZA46"/>
<organism evidence="7 8">
    <name type="scientific">Christiangramia fulva</name>
    <dbReference type="NCBI Taxonomy" id="2126553"/>
    <lineage>
        <taxon>Bacteria</taxon>
        <taxon>Pseudomonadati</taxon>
        <taxon>Bacteroidota</taxon>
        <taxon>Flavobacteriia</taxon>
        <taxon>Flavobacteriales</taxon>
        <taxon>Flavobacteriaceae</taxon>
        <taxon>Christiangramia</taxon>
    </lineage>
</organism>
<name>A0A2R3ZA46_9FLAO</name>
<gene>
    <name evidence="7" type="ORF">C7S20_18780</name>
</gene>
<evidence type="ECO:0000256" key="5">
    <source>
        <dbReference type="ARBA" id="ARBA00023136"/>
    </source>
</evidence>